<dbReference type="InterPro" id="IPR029063">
    <property type="entry name" value="SAM-dependent_MTases_sf"/>
</dbReference>
<comment type="caution">
    <text evidence="1">The sequence shown here is derived from an EMBL/GenBank/DDBJ whole genome shotgun (WGS) entry which is preliminary data.</text>
</comment>
<dbReference type="Pfam" id="PF13578">
    <property type="entry name" value="Methyltransf_24"/>
    <property type="match status" value="1"/>
</dbReference>
<dbReference type="Proteomes" id="UP001055039">
    <property type="component" value="Unassembled WGS sequence"/>
</dbReference>
<protein>
    <recommendedName>
        <fullName evidence="3">Methyltransferase</fullName>
    </recommendedName>
</protein>
<evidence type="ECO:0008006" key="3">
    <source>
        <dbReference type="Google" id="ProtNLM"/>
    </source>
</evidence>
<dbReference type="PANTHER" id="PTHR37909">
    <property type="entry name" value="S-ADENOSYL-L-METHIONINE-DEPENDENT METHYLTRANSFERASES SUPERFAMILY PROTEIN"/>
    <property type="match status" value="1"/>
</dbReference>
<dbReference type="Gene3D" id="3.40.50.150">
    <property type="entry name" value="Vaccinia Virus protein VP39"/>
    <property type="match status" value="1"/>
</dbReference>
<dbReference type="RefSeq" id="WP_238229018.1">
    <property type="nucleotide sequence ID" value="NZ_BAAADH010000057.1"/>
</dbReference>
<dbReference type="EMBL" id="BPRC01000049">
    <property type="protein sequence ID" value="GJE68214.1"/>
    <property type="molecule type" value="Genomic_DNA"/>
</dbReference>
<reference evidence="1" key="1">
    <citation type="journal article" date="2021" name="Front. Microbiol.">
        <title>Comprehensive Comparative Genomics and Phenotyping of Methylobacterium Species.</title>
        <authorList>
            <person name="Alessa O."/>
            <person name="Ogura Y."/>
            <person name="Fujitani Y."/>
            <person name="Takami H."/>
            <person name="Hayashi T."/>
            <person name="Sahin N."/>
            <person name="Tani A."/>
        </authorList>
    </citation>
    <scope>NUCLEOTIDE SEQUENCE</scope>
    <source>
        <strain evidence="1">NBRC 15686</strain>
    </source>
</reference>
<sequence>MTRQDLIAALWHGRDPFADPPEALRALDLQGWRSQHLYLDEAVEQFRPSVVVEIGAWKGASALHLARAMAERDVAGTVIAVDTWLGAVDHWAEAGLFAELVTENGFPSLYRTFLANVLREGHAGRVIPLPLDSVNAAALMRLRGVTADVIHLDAGHEEASVAADLRAWWPVLRPGGLFIADDYDSLGGKFPGVTRAVDAFCIEFGVRGPWSFQGKCKFIKSGDHSGAYGAHSQ</sequence>
<evidence type="ECO:0000313" key="2">
    <source>
        <dbReference type="Proteomes" id="UP001055039"/>
    </source>
</evidence>
<accession>A0ABQ4ULS1</accession>
<proteinExistence type="predicted"/>
<reference evidence="1" key="2">
    <citation type="submission" date="2021-08" db="EMBL/GenBank/DDBJ databases">
        <authorList>
            <person name="Tani A."/>
            <person name="Ola A."/>
            <person name="Ogura Y."/>
            <person name="Katsura K."/>
            <person name="Hayashi T."/>
        </authorList>
    </citation>
    <scope>NUCLEOTIDE SEQUENCE</scope>
    <source>
        <strain evidence="1">NBRC 15686</strain>
    </source>
</reference>
<dbReference type="PANTHER" id="PTHR37909:SF1">
    <property type="entry name" value="S-ADENOSYL-L-METHIONINE-DEPENDENT METHYLTRANSFERASES SUPERFAMILY PROTEIN"/>
    <property type="match status" value="1"/>
</dbReference>
<keyword evidence="2" id="KW-1185">Reference proteome</keyword>
<organism evidence="1 2">
    <name type="scientific">Methylorubrum aminovorans</name>
    <dbReference type="NCBI Taxonomy" id="269069"/>
    <lineage>
        <taxon>Bacteria</taxon>
        <taxon>Pseudomonadati</taxon>
        <taxon>Pseudomonadota</taxon>
        <taxon>Alphaproteobacteria</taxon>
        <taxon>Hyphomicrobiales</taxon>
        <taxon>Methylobacteriaceae</taxon>
        <taxon>Methylorubrum</taxon>
    </lineage>
</organism>
<gene>
    <name evidence="1" type="ORF">LNAOJCKE_5451</name>
</gene>
<dbReference type="SUPFAM" id="SSF53335">
    <property type="entry name" value="S-adenosyl-L-methionine-dependent methyltransferases"/>
    <property type="match status" value="1"/>
</dbReference>
<name>A0ABQ4ULS1_9HYPH</name>
<evidence type="ECO:0000313" key="1">
    <source>
        <dbReference type="EMBL" id="GJE68214.1"/>
    </source>
</evidence>